<dbReference type="PANTHER" id="PTHR46368:SF5">
    <property type="entry name" value="NAD(P)-BINDING ROSSMANN-FOLD SUPERFAMILY PROTEIN"/>
    <property type="match status" value="1"/>
</dbReference>
<keyword evidence="5" id="KW-1185">Reference proteome</keyword>
<reference evidence="4" key="1">
    <citation type="submission" date="2022-02" db="EMBL/GenBank/DDBJ databases">
        <authorList>
            <person name="Henning P.M."/>
            <person name="McCubbin A.G."/>
            <person name="Shore J.S."/>
        </authorList>
    </citation>
    <scope>NUCLEOTIDE SEQUENCE</scope>
    <source>
        <strain evidence="4">F60SS</strain>
        <tissue evidence="4">Leaves</tissue>
    </source>
</reference>
<dbReference type="Proteomes" id="UP001141552">
    <property type="component" value="Unassembled WGS sequence"/>
</dbReference>
<sequence length="358" mass="39556">MGENPVRFGILACANIARKVARAIQLAPNSTLYAIASRSLEKAKQFATANGFPSTTKVYGSYEELLDDPGVDVLYMPLPTSLHVQWATLAAQKRKHILLEKPTALDVAELDKILEACEANGVQFMDGSMWLHHPRTSRMKELLADSTGEVSFIHSTSTVNEPPEFFDKDIRVNPGLDALGALGDLGWYCIGAALWAKDYQLPNAVTALPGVKQSSAGVILSCTAALQYDQHHKTVAIIHCSFFSHSSMDLAVVGKNASFHLNDFIIPFQEDSAFFDFTRLAKFAELHIGWNVKPEKVVVPNELPQEALMVQELARLVQGIRKAEHRPDTKWPEKSRKTQMVVDAVKKSIDLGCVPIYL</sequence>
<evidence type="ECO:0000256" key="1">
    <source>
        <dbReference type="ARBA" id="ARBA00010928"/>
    </source>
</evidence>
<feature type="domain" description="GFO/IDH/MocA-like oxidoreductase" evidence="3">
    <location>
        <begin position="138"/>
        <end position="259"/>
    </location>
</feature>
<comment type="similarity">
    <text evidence="1">Belongs to the Gfo/Idh/MocA family.</text>
</comment>
<evidence type="ECO:0000313" key="5">
    <source>
        <dbReference type="Proteomes" id="UP001141552"/>
    </source>
</evidence>
<dbReference type="Gene3D" id="3.40.50.720">
    <property type="entry name" value="NAD(P)-binding Rossmann-like Domain"/>
    <property type="match status" value="1"/>
</dbReference>
<dbReference type="InterPro" id="IPR055170">
    <property type="entry name" value="GFO_IDH_MocA-like_dom"/>
</dbReference>
<dbReference type="InterPro" id="IPR000683">
    <property type="entry name" value="Gfo/Idh/MocA-like_OxRdtase_N"/>
</dbReference>
<reference evidence="4" key="2">
    <citation type="journal article" date="2023" name="Plants (Basel)">
        <title>Annotation of the Turnera subulata (Passifloraceae) Draft Genome Reveals the S-Locus Evolved after the Divergence of Turneroideae from Passifloroideae in a Stepwise Manner.</title>
        <authorList>
            <person name="Henning P.M."/>
            <person name="Roalson E.H."/>
            <person name="Mir W."/>
            <person name="McCubbin A.G."/>
            <person name="Shore J.S."/>
        </authorList>
    </citation>
    <scope>NUCLEOTIDE SEQUENCE</scope>
    <source>
        <strain evidence="4">F60SS</strain>
    </source>
</reference>
<dbReference type="AlphaFoldDB" id="A0A9Q0FZP9"/>
<protein>
    <recommendedName>
        <fullName evidence="6">Gfo/Idh/MocA-like oxidoreductase N-terminal domain-containing protein</fullName>
    </recommendedName>
</protein>
<dbReference type="PANTHER" id="PTHR46368">
    <property type="match status" value="1"/>
</dbReference>
<dbReference type="OrthoDB" id="2129491at2759"/>
<evidence type="ECO:0000259" key="2">
    <source>
        <dbReference type="Pfam" id="PF01408"/>
    </source>
</evidence>
<organism evidence="4 5">
    <name type="scientific">Turnera subulata</name>
    <dbReference type="NCBI Taxonomy" id="218843"/>
    <lineage>
        <taxon>Eukaryota</taxon>
        <taxon>Viridiplantae</taxon>
        <taxon>Streptophyta</taxon>
        <taxon>Embryophyta</taxon>
        <taxon>Tracheophyta</taxon>
        <taxon>Spermatophyta</taxon>
        <taxon>Magnoliopsida</taxon>
        <taxon>eudicotyledons</taxon>
        <taxon>Gunneridae</taxon>
        <taxon>Pentapetalae</taxon>
        <taxon>rosids</taxon>
        <taxon>fabids</taxon>
        <taxon>Malpighiales</taxon>
        <taxon>Passifloraceae</taxon>
        <taxon>Turnera</taxon>
    </lineage>
</organism>
<dbReference type="SUPFAM" id="SSF55347">
    <property type="entry name" value="Glyceraldehyde-3-phosphate dehydrogenase-like, C-terminal domain"/>
    <property type="match status" value="1"/>
</dbReference>
<evidence type="ECO:0008006" key="6">
    <source>
        <dbReference type="Google" id="ProtNLM"/>
    </source>
</evidence>
<dbReference type="Pfam" id="PF22725">
    <property type="entry name" value="GFO_IDH_MocA_C3"/>
    <property type="match status" value="1"/>
</dbReference>
<accession>A0A9Q0FZP9</accession>
<gene>
    <name evidence="4" type="ORF">Tsubulata_010388</name>
</gene>
<dbReference type="Pfam" id="PF01408">
    <property type="entry name" value="GFO_IDH_MocA"/>
    <property type="match status" value="1"/>
</dbReference>
<feature type="domain" description="Gfo/Idh/MocA-like oxidoreductase N-terminal" evidence="2">
    <location>
        <begin position="7"/>
        <end position="125"/>
    </location>
</feature>
<proteinExistence type="inferred from homology"/>
<dbReference type="InterPro" id="IPR036291">
    <property type="entry name" value="NAD(P)-bd_dom_sf"/>
</dbReference>
<evidence type="ECO:0000259" key="3">
    <source>
        <dbReference type="Pfam" id="PF22725"/>
    </source>
</evidence>
<dbReference type="EMBL" id="JAKUCV010002922">
    <property type="protein sequence ID" value="KAJ4840888.1"/>
    <property type="molecule type" value="Genomic_DNA"/>
</dbReference>
<evidence type="ECO:0000313" key="4">
    <source>
        <dbReference type="EMBL" id="KAJ4840888.1"/>
    </source>
</evidence>
<comment type="caution">
    <text evidence="4">The sequence shown here is derived from an EMBL/GenBank/DDBJ whole genome shotgun (WGS) entry which is preliminary data.</text>
</comment>
<dbReference type="SUPFAM" id="SSF51735">
    <property type="entry name" value="NAD(P)-binding Rossmann-fold domains"/>
    <property type="match status" value="1"/>
</dbReference>
<dbReference type="GO" id="GO:0000166">
    <property type="term" value="F:nucleotide binding"/>
    <property type="evidence" value="ECO:0007669"/>
    <property type="project" value="InterPro"/>
</dbReference>
<name>A0A9Q0FZP9_9ROSI</name>
<dbReference type="Gene3D" id="3.30.360.10">
    <property type="entry name" value="Dihydrodipicolinate Reductase, domain 2"/>
    <property type="match status" value="1"/>
</dbReference>